<evidence type="ECO:0000256" key="1">
    <source>
        <dbReference type="ARBA" id="ARBA00001946"/>
    </source>
</evidence>
<evidence type="ECO:0000313" key="12">
    <source>
        <dbReference type="Proteomes" id="UP000248917"/>
    </source>
</evidence>
<comment type="similarity">
    <text evidence="9">Belongs to the MntA antitoxin family.</text>
</comment>
<reference evidence="11 12" key="1">
    <citation type="submission" date="2018-06" db="EMBL/GenBank/DDBJ databases">
        <title>Genomic Encyclopedia of Archaeal and Bacterial Type Strains, Phase II (KMG-II): from individual species to whole genera.</title>
        <authorList>
            <person name="Goeker M."/>
        </authorList>
    </citation>
    <scope>NUCLEOTIDE SEQUENCE [LARGE SCALE GENOMIC DNA]</scope>
    <source>
        <strain evidence="11 12">T4</strain>
    </source>
</reference>
<dbReference type="OrthoDB" id="9793933at2"/>
<proteinExistence type="inferred from homology"/>
<dbReference type="SUPFAM" id="SSF81301">
    <property type="entry name" value="Nucleotidyltransferase"/>
    <property type="match status" value="1"/>
</dbReference>
<feature type="domain" description="Polymerase nucleotidyl transferase" evidence="10">
    <location>
        <begin position="11"/>
        <end position="93"/>
    </location>
</feature>
<evidence type="ECO:0000256" key="7">
    <source>
        <dbReference type="ARBA" id="ARBA00022840"/>
    </source>
</evidence>
<organism evidence="11 12">
    <name type="scientific">Algoriphagus aquaeductus</name>
    <dbReference type="NCBI Taxonomy" id="475299"/>
    <lineage>
        <taxon>Bacteria</taxon>
        <taxon>Pseudomonadati</taxon>
        <taxon>Bacteroidota</taxon>
        <taxon>Cytophagia</taxon>
        <taxon>Cytophagales</taxon>
        <taxon>Cyclobacteriaceae</taxon>
        <taxon>Algoriphagus</taxon>
    </lineage>
</organism>
<evidence type="ECO:0000259" key="10">
    <source>
        <dbReference type="Pfam" id="PF01909"/>
    </source>
</evidence>
<dbReference type="PANTHER" id="PTHR33571">
    <property type="entry name" value="SSL8005 PROTEIN"/>
    <property type="match status" value="1"/>
</dbReference>
<dbReference type="GO" id="GO:0046872">
    <property type="term" value="F:metal ion binding"/>
    <property type="evidence" value="ECO:0007669"/>
    <property type="project" value="UniProtKB-KW"/>
</dbReference>
<evidence type="ECO:0000256" key="8">
    <source>
        <dbReference type="ARBA" id="ARBA00022842"/>
    </source>
</evidence>
<dbReference type="Pfam" id="PF01909">
    <property type="entry name" value="NTP_transf_2"/>
    <property type="match status" value="1"/>
</dbReference>
<dbReference type="InterPro" id="IPR043519">
    <property type="entry name" value="NT_sf"/>
</dbReference>
<dbReference type="InterPro" id="IPR002934">
    <property type="entry name" value="Polymerase_NTP_transf_dom"/>
</dbReference>
<name>A0A326RT49_9BACT</name>
<evidence type="ECO:0000256" key="6">
    <source>
        <dbReference type="ARBA" id="ARBA00022741"/>
    </source>
</evidence>
<keyword evidence="2" id="KW-1277">Toxin-antitoxin system</keyword>
<dbReference type="CDD" id="cd05403">
    <property type="entry name" value="NT_KNTase_like"/>
    <property type="match status" value="1"/>
</dbReference>
<protein>
    <recommendedName>
        <fullName evidence="10">Polymerase nucleotidyl transferase domain-containing protein</fullName>
    </recommendedName>
</protein>
<dbReference type="Proteomes" id="UP000248917">
    <property type="component" value="Unassembled WGS sequence"/>
</dbReference>
<accession>A0A326RT49</accession>
<keyword evidence="3" id="KW-0808">Transferase</keyword>
<comment type="cofactor">
    <cofactor evidence="1">
        <name>Mg(2+)</name>
        <dbReference type="ChEBI" id="CHEBI:18420"/>
    </cofactor>
</comment>
<evidence type="ECO:0000256" key="5">
    <source>
        <dbReference type="ARBA" id="ARBA00022723"/>
    </source>
</evidence>
<keyword evidence="5" id="KW-0479">Metal-binding</keyword>
<dbReference type="EMBL" id="QKTX01000004">
    <property type="protein sequence ID" value="PZV84391.1"/>
    <property type="molecule type" value="Genomic_DNA"/>
</dbReference>
<evidence type="ECO:0000256" key="3">
    <source>
        <dbReference type="ARBA" id="ARBA00022679"/>
    </source>
</evidence>
<comment type="caution">
    <text evidence="11">The sequence shown here is derived from an EMBL/GenBank/DDBJ whole genome shotgun (WGS) entry which is preliminary data.</text>
</comment>
<sequence>MQNLSPYLPAIQKLCKLQGVKSLYAFGSVLTDRFGQESDVDLIVDLYENDPLEYSEKYFNLKFGLEEILGRPVDLLEERSDLNPVVKKEIERSKMMIYEG</sequence>
<keyword evidence="12" id="KW-1185">Reference proteome</keyword>
<evidence type="ECO:0000256" key="4">
    <source>
        <dbReference type="ARBA" id="ARBA00022695"/>
    </source>
</evidence>
<dbReference type="GO" id="GO:0016779">
    <property type="term" value="F:nucleotidyltransferase activity"/>
    <property type="evidence" value="ECO:0007669"/>
    <property type="project" value="UniProtKB-KW"/>
</dbReference>
<keyword evidence="8" id="KW-0460">Magnesium</keyword>
<dbReference type="GO" id="GO:0005524">
    <property type="term" value="F:ATP binding"/>
    <property type="evidence" value="ECO:0007669"/>
    <property type="project" value="UniProtKB-KW"/>
</dbReference>
<keyword evidence="6" id="KW-0547">Nucleotide-binding</keyword>
<dbReference type="PANTHER" id="PTHR33571:SF12">
    <property type="entry name" value="BSL3053 PROTEIN"/>
    <property type="match status" value="1"/>
</dbReference>
<dbReference type="Gene3D" id="3.30.460.10">
    <property type="entry name" value="Beta Polymerase, domain 2"/>
    <property type="match status" value="1"/>
</dbReference>
<dbReference type="InterPro" id="IPR052038">
    <property type="entry name" value="Type-VII_TA_antitoxin"/>
</dbReference>
<keyword evidence="4" id="KW-0548">Nucleotidyltransferase</keyword>
<keyword evidence="7" id="KW-0067">ATP-binding</keyword>
<gene>
    <name evidence="11" type="ORF">CLV31_10439</name>
</gene>
<evidence type="ECO:0000256" key="2">
    <source>
        <dbReference type="ARBA" id="ARBA00022649"/>
    </source>
</evidence>
<evidence type="ECO:0000256" key="9">
    <source>
        <dbReference type="ARBA" id="ARBA00038276"/>
    </source>
</evidence>
<dbReference type="AlphaFoldDB" id="A0A326RT49"/>
<evidence type="ECO:0000313" key="11">
    <source>
        <dbReference type="EMBL" id="PZV84391.1"/>
    </source>
</evidence>
<dbReference type="RefSeq" id="WP_111392075.1">
    <property type="nucleotide sequence ID" value="NZ_QKTX01000004.1"/>
</dbReference>